<dbReference type="CDD" id="cd00377">
    <property type="entry name" value="ICL_PEPM"/>
    <property type="match status" value="1"/>
</dbReference>
<keyword evidence="1" id="KW-0456">Lyase</keyword>
<comment type="caution">
    <text evidence="1">The sequence shown here is derived from an EMBL/GenBank/DDBJ whole genome shotgun (WGS) entry which is preliminary data.</text>
</comment>
<gene>
    <name evidence="1" type="ORF">SAMN04488518_105233</name>
</gene>
<dbReference type="PANTHER" id="PTHR42905:SF16">
    <property type="entry name" value="CARBOXYPHOSPHONOENOLPYRUVATE PHOSPHONOMUTASE-LIKE PROTEIN (AFU_ORTHOLOGUE AFUA_5G07230)"/>
    <property type="match status" value="1"/>
</dbReference>
<organism evidence="1 2">
    <name type="scientific">Pseudovibrio ascidiaceicola</name>
    <dbReference type="NCBI Taxonomy" id="285279"/>
    <lineage>
        <taxon>Bacteria</taxon>
        <taxon>Pseudomonadati</taxon>
        <taxon>Pseudomonadota</taxon>
        <taxon>Alphaproteobacteria</taxon>
        <taxon>Hyphomicrobiales</taxon>
        <taxon>Stappiaceae</taxon>
        <taxon>Pseudovibrio</taxon>
    </lineage>
</organism>
<dbReference type="InterPro" id="IPR015813">
    <property type="entry name" value="Pyrv/PenolPyrv_kinase-like_dom"/>
</dbReference>
<dbReference type="RefSeq" id="WP_093519533.1">
    <property type="nucleotide sequence ID" value="NZ_FOSK01000005.1"/>
</dbReference>
<dbReference type="SUPFAM" id="SSF51621">
    <property type="entry name" value="Phosphoenolpyruvate/pyruvate domain"/>
    <property type="match status" value="1"/>
</dbReference>
<name>A0A1I3ZRN9_9HYPH</name>
<dbReference type="PANTHER" id="PTHR42905">
    <property type="entry name" value="PHOSPHOENOLPYRUVATE CARBOXYLASE"/>
    <property type="match status" value="1"/>
</dbReference>
<dbReference type="Proteomes" id="UP000199598">
    <property type="component" value="Unassembled WGS sequence"/>
</dbReference>
<evidence type="ECO:0000313" key="2">
    <source>
        <dbReference type="Proteomes" id="UP000199598"/>
    </source>
</evidence>
<dbReference type="InterPro" id="IPR040442">
    <property type="entry name" value="Pyrv_kinase-like_dom_sf"/>
</dbReference>
<sequence length="254" mass="26937">MSQADKAKQFAALHKKGEPIVLYNIWDAGTAHAATKAGAKAVATGSASVAAAHGYGDGEEIPLSLVEIIASRIAESVDVPFSLDFEGAYADSAADVKENAARIIKTGAVGVNFEDQKVQGTGVYSVDEQCARIAAFRQAADEAGIPFFINARTDLFLQEPDASKHAALAEDAILRGQRYAEAGASGFFIPALTDRDLIARICENVPLPVNAYMMKGMPEISELGLLGVSRVSFGPGPYREAMVDLKRKVETIFG</sequence>
<dbReference type="InterPro" id="IPR039556">
    <property type="entry name" value="ICL/PEPM"/>
</dbReference>
<keyword evidence="2" id="KW-1185">Reference proteome</keyword>
<dbReference type="EMBL" id="FOSK01000005">
    <property type="protein sequence ID" value="SFK46673.1"/>
    <property type="molecule type" value="Genomic_DNA"/>
</dbReference>
<dbReference type="Gene3D" id="3.20.20.60">
    <property type="entry name" value="Phosphoenolpyruvate-binding domains"/>
    <property type="match status" value="1"/>
</dbReference>
<proteinExistence type="predicted"/>
<accession>A0A1I3ZRN9</accession>
<evidence type="ECO:0000313" key="1">
    <source>
        <dbReference type="EMBL" id="SFK46673.1"/>
    </source>
</evidence>
<protein>
    <submittedName>
        <fullName evidence="1">2-Methylisocitrate lyase, PEP mutase family</fullName>
    </submittedName>
</protein>
<reference evidence="1 2" key="1">
    <citation type="submission" date="2016-10" db="EMBL/GenBank/DDBJ databases">
        <authorList>
            <person name="Varghese N."/>
            <person name="Submissions S."/>
        </authorList>
    </citation>
    <scope>NUCLEOTIDE SEQUENCE [LARGE SCALE GENOMIC DNA]</scope>
    <source>
        <strain evidence="1 2">DSM 16392</strain>
    </source>
</reference>
<dbReference type="GO" id="GO:0016829">
    <property type="term" value="F:lyase activity"/>
    <property type="evidence" value="ECO:0007669"/>
    <property type="project" value="UniProtKB-KW"/>
</dbReference>
<dbReference type="Pfam" id="PF13714">
    <property type="entry name" value="PEP_mutase"/>
    <property type="match status" value="1"/>
</dbReference>